<keyword evidence="7" id="KW-0807">Transducer</keyword>
<dbReference type="Proteomes" id="UP000588334">
    <property type="component" value="Unassembled WGS sequence"/>
</dbReference>
<keyword evidence="2 8" id="KW-0812">Transmembrane</keyword>
<evidence type="ECO:0000256" key="6">
    <source>
        <dbReference type="ARBA" id="ARBA00023170"/>
    </source>
</evidence>
<feature type="domain" description="G-protein coupled receptors family 1 profile" evidence="9">
    <location>
        <begin position="1"/>
        <end position="86"/>
    </location>
</feature>
<evidence type="ECO:0000313" key="11">
    <source>
        <dbReference type="Proteomes" id="UP000588334"/>
    </source>
</evidence>
<dbReference type="GO" id="GO:0042923">
    <property type="term" value="F:neuropeptide binding"/>
    <property type="evidence" value="ECO:0007669"/>
    <property type="project" value="TreeGrafter"/>
</dbReference>
<dbReference type="GO" id="GO:0043005">
    <property type="term" value="C:neuron projection"/>
    <property type="evidence" value="ECO:0007669"/>
    <property type="project" value="TreeGrafter"/>
</dbReference>
<dbReference type="GO" id="GO:0005886">
    <property type="term" value="C:plasma membrane"/>
    <property type="evidence" value="ECO:0007669"/>
    <property type="project" value="TreeGrafter"/>
</dbReference>
<dbReference type="InterPro" id="IPR000276">
    <property type="entry name" value="GPCR_Rhodpsn"/>
</dbReference>
<evidence type="ECO:0000256" key="4">
    <source>
        <dbReference type="ARBA" id="ARBA00023040"/>
    </source>
</evidence>
<evidence type="ECO:0000313" key="10">
    <source>
        <dbReference type="EMBL" id="NXF79958.1"/>
    </source>
</evidence>
<dbReference type="EMBL" id="VWZF01005173">
    <property type="protein sequence ID" value="NXF79958.1"/>
    <property type="molecule type" value="Genomic_DNA"/>
</dbReference>
<dbReference type="PANTHER" id="PTHR24235">
    <property type="entry name" value="NEUROPEPTIDE Y RECEPTOR"/>
    <property type="match status" value="1"/>
</dbReference>
<evidence type="ECO:0000256" key="3">
    <source>
        <dbReference type="ARBA" id="ARBA00022989"/>
    </source>
</evidence>
<keyword evidence="4" id="KW-0297">G-protein coupled receptor</keyword>
<proteinExistence type="predicted"/>
<sequence length="86" mass="9853">VRLVNSTRIFGKAMCHISCFGQYCSLHVSTLTLTSITLDRHSVAVILNPLKQRMSLMKGALSISIIWLMETCFFLLHAIYQKLFQY</sequence>
<keyword evidence="3 8" id="KW-1133">Transmembrane helix</keyword>
<accession>A0A7K8WN40</accession>
<comment type="caution">
    <text evidence="10">The sequence shown here is derived from an EMBL/GenBank/DDBJ whole genome shotgun (WGS) entry which is preliminary data.</text>
</comment>
<gene>
    <name evidence="10" type="primary">Gpr83_2</name>
    <name evidence="10" type="ORF">SCLMEX_R09144</name>
</gene>
<dbReference type="PROSITE" id="PS50262">
    <property type="entry name" value="G_PROTEIN_RECEP_F1_2"/>
    <property type="match status" value="1"/>
</dbReference>
<protein>
    <submittedName>
        <fullName evidence="10">GPR83 protein</fullName>
    </submittedName>
</protein>
<feature type="non-terminal residue" evidence="10">
    <location>
        <position position="86"/>
    </location>
</feature>
<evidence type="ECO:0000256" key="8">
    <source>
        <dbReference type="SAM" id="Phobius"/>
    </source>
</evidence>
<dbReference type="OrthoDB" id="5952899at2759"/>
<feature type="transmembrane region" description="Helical" evidence="8">
    <location>
        <begin position="60"/>
        <end position="80"/>
    </location>
</feature>
<dbReference type="InterPro" id="IPR017452">
    <property type="entry name" value="GPCR_Rhodpsn_7TM"/>
</dbReference>
<dbReference type="Pfam" id="PF00001">
    <property type="entry name" value="7tm_1"/>
    <property type="match status" value="1"/>
</dbReference>
<reference evidence="10 11" key="1">
    <citation type="submission" date="2019-09" db="EMBL/GenBank/DDBJ databases">
        <title>Bird 10,000 Genomes (B10K) Project - Family phase.</title>
        <authorList>
            <person name="Zhang G."/>
        </authorList>
    </citation>
    <scope>NUCLEOTIDE SEQUENCE [LARGE SCALE GENOMIC DNA]</scope>
    <source>
        <strain evidence="10">B10K-DU-001-03</strain>
        <tissue evidence="10">Muscle</tissue>
    </source>
</reference>
<keyword evidence="6" id="KW-0675">Receptor</keyword>
<organism evidence="10 11">
    <name type="scientific">Sclerurus mexicanus</name>
    <name type="common">tawny-throated leaftosser</name>
    <dbReference type="NCBI Taxonomy" id="265632"/>
    <lineage>
        <taxon>Eukaryota</taxon>
        <taxon>Metazoa</taxon>
        <taxon>Chordata</taxon>
        <taxon>Craniata</taxon>
        <taxon>Vertebrata</taxon>
        <taxon>Euteleostomi</taxon>
        <taxon>Archelosauria</taxon>
        <taxon>Archosauria</taxon>
        <taxon>Dinosauria</taxon>
        <taxon>Saurischia</taxon>
        <taxon>Theropoda</taxon>
        <taxon>Coelurosauria</taxon>
        <taxon>Aves</taxon>
        <taxon>Neognathae</taxon>
        <taxon>Neoaves</taxon>
        <taxon>Telluraves</taxon>
        <taxon>Australaves</taxon>
        <taxon>Passeriformes</taxon>
        <taxon>Furnariidae</taxon>
        <taxon>Sclerurus</taxon>
    </lineage>
</organism>
<keyword evidence="11" id="KW-1185">Reference proteome</keyword>
<evidence type="ECO:0000256" key="1">
    <source>
        <dbReference type="ARBA" id="ARBA00004141"/>
    </source>
</evidence>
<dbReference type="Gene3D" id="1.20.1070.10">
    <property type="entry name" value="Rhodopsin 7-helix transmembrane proteins"/>
    <property type="match status" value="1"/>
</dbReference>
<dbReference type="SUPFAM" id="SSF81321">
    <property type="entry name" value="Family A G protein-coupled receptor-like"/>
    <property type="match status" value="1"/>
</dbReference>
<feature type="non-terminal residue" evidence="10">
    <location>
        <position position="1"/>
    </location>
</feature>
<name>A0A7K8WN40_9FURN</name>
<evidence type="ECO:0000256" key="2">
    <source>
        <dbReference type="ARBA" id="ARBA00022692"/>
    </source>
</evidence>
<evidence type="ECO:0000256" key="7">
    <source>
        <dbReference type="ARBA" id="ARBA00023224"/>
    </source>
</evidence>
<evidence type="ECO:0000256" key="5">
    <source>
        <dbReference type="ARBA" id="ARBA00023136"/>
    </source>
</evidence>
<evidence type="ECO:0000259" key="9">
    <source>
        <dbReference type="PROSITE" id="PS50262"/>
    </source>
</evidence>
<dbReference type="AlphaFoldDB" id="A0A7K8WN40"/>
<comment type="subcellular location">
    <subcellularLocation>
        <location evidence="1">Membrane</location>
        <topology evidence="1">Multi-pass membrane protein</topology>
    </subcellularLocation>
</comment>
<dbReference type="GO" id="GO:0008188">
    <property type="term" value="F:neuropeptide receptor activity"/>
    <property type="evidence" value="ECO:0007669"/>
    <property type="project" value="TreeGrafter"/>
</dbReference>
<keyword evidence="5 8" id="KW-0472">Membrane</keyword>
<dbReference type="PANTHER" id="PTHR24235:SF29">
    <property type="entry name" value="GH23382P"/>
    <property type="match status" value="1"/>
</dbReference>